<dbReference type="GO" id="GO:0016787">
    <property type="term" value="F:hydrolase activity"/>
    <property type="evidence" value="ECO:0007669"/>
    <property type="project" value="UniProtKB-KW"/>
</dbReference>
<evidence type="ECO:0000313" key="2">
    <source>
        <dbReference type="EMBL" id="QQZ64167.1"/>
    </source>
</evidence>
<organism evidence="2 3">
    <name type="scientific">Paenibacillus sonchi</name>
    <dbReference type="NCBI Taxonomy" id="373687"/>
    <lineage>
        <taxon>Bacteria</taxon>
        <taxon>Bacillati</taxon>
        <taxon>Bacillota</taxon>
        <taxon>Bacilli</taxon>
        <taxon>Bacillales</taxon>
        <taxon>Paenibacillaceae</taxon>
        <taxon>Paenibacillus</taxon>
        <taxon>Paenibacillus sonchi group</taxon>
    </lineage>
</organism>
<dbReference type="Gene3D" id="3.40.50.1820">
    <property type="entry name" value="alpha/beta hydrolase"/>
    <property type="match status" value="1"/>
</dbReference>
<proteinExistence type="predicted"/>
<name>A0A974SFM9_9BACL</name>
<gene>
    <name evidence="2" type="ORF">JI735_14550</name>
</gene>
<dbReference type="AlphaFoldDB" id="A0A974SFM9"/>
<feature type="region of interest" description="Disordered" evidence="1">
    <location>
        <begin position="1"/>
        <end position="20"/>
    </location>
</feature>
<evidence type="ECO:0000313" key="3">
    <source>
        <dbReference type="Proteomes" id="UP000595841"/>
    </source>
</evidence>
<dbReference type="InterPro" id="IPR029058">
    <property type="entry name" value="AB_hydrolase_fold"/>
</dbReference>
<keyword evidence="3" id="KW-1185">Reference proteome</keyword>
<dbReference type="Proteomes" id="UP000595841">
    <property type="component" value="Chromosome"/>
</dbReference>
<evidence type="ECO:0000256" key="1">
    <source>
        <dbReference type="SAM" id="MobiDB-lite"/>
    </source>
</evidence>
<sequence length="183" mass="20559">MYRSSDGPEGAGISGPQGPDYAINKECEDVQAIRKATGANYLFGHSFGGLVSLEVARMDSSITKLAVYEPGVLLHPMDGTWMSNYEKAMHRNDFRGAFAHFVRGMGNTPLSGLPFWYSKFILRIMIRGKHWHKITRLLAQNLTEHREVQTHASSYPNYQKIMSEVLLLSGGRALSPRRKCLRS</sequence>
<dbReference type="EMBL" id="CP068595">
    <property type="protein sequence ID" value="QQZ64167.1"/>
    <property type="molecule type" value="Genomic_DNA"/>
</dbReference>
<accession>A0A974SFM9</accession>
<reference evidence="2 3" key="1">
    <citation type="submission" date="2021-01" db="EMBL/GenBank/DDBJ databases">
        <title>Whole genome sequence of Paenibacillus sonchi LMG 24727 for comparative genomics.</title>
        <authorList>
            <person name="Lee G."/>
            <person name="Kim M.-J."/>
            <person name="Lim K."/>
            <person name="Shin J.-H."/>
        </authorList>
    </citation>
    <scope>NUCLEOTIDE SEQUENCE [LARGE SCALE GENOMIC DNA]</scope>
    <source>
        <strain evidence="2 3">LMG 24727</strain>
    </source>
</reference>
<protein>
    <submittedName>
        <fullName evidence="2">Alpha/beta hydrolase</fullName>
    </submittedName>
</protein>
<dbReference type="SUPFAM" id="SSF53474">
    <property type="entry name" value="alpha/beta-Hydrolases"/>
    <property type="match status" value="1"/>
</dbReference>
<keyword evidence="2" id="KW-0378">Hydrolase</keyword>
<dbReference type="KEGG" id="pson:JI735_14550"/>